<protein>
    <submittedName>
        <fullName evidence="2">Uncharacterized protein</fullName>
    </submittedName>
</protein>
<name>A0A101TWY2_9ACTN</name>
<dbReference type="EMBL" id="LMWY01000029">
    <property type="protein sequence ID" value="KUO00059.1"/>
    <property type="molecule type" value="Genomic_DNA"/>
</dbReference>
<accession>A0A101TWY2</accession>
<proteinExistence type="predicted"/>
<dbReference type="AlphaFoldDB" id="A0A101TWY2"/>
<feature type="region of interest" description="Disordered" evidence="1">
    <location>
        <begin position="1"/>
        <end position="30"/>
    </location>
</feature>
<gene>
    <name evidence="2" type="ORF">AQJ67_24665</name>
</gene>
<evidence type="ECO:0000313" key="2">
    <source>
        <dbReference type="EMBL" id="KUO00059.1"/>
    </source>
</evidence>
<organism evidence="2 3">
    <name type="scientific">Streptomyces caeruleatus</name>
    <dbReference type="NCBI Taxonomy" id="661399"/>
    <lineage>
        <taxon>Bacteria</taxon>
        <taxon>Bacillati</taxon>
        <taxon>Actinomycetota</taxon>
        <taxon>Actinomycetes</taxon>
        <taxon>Kitasatosporales</taxon>
        <taxon>Streptomycetaceae</taxon>
        <taxon>Streptomyces</taxon>
    </lineage>
</organism>
<sequence length="128" mass="14020">MTRYRHLSAADPFHADSERAPSMTTTTDETTFPTDEHAVRQDIDQLHAEALALAGRTKALATVLDHGDYSAAGGRVRTAVAHIWRAAEDLHSAFHTAPPRCAGPDASLSRLCGRRMRYLAARVARRAE</sequence>
<dbReference type="Proteomes" id="UP000053429">
    <property type="component" value="Unassembled WGS sequence"/>
</dbReference>
<evidence type="ECO:0000256" key="1">
    <source>
        <dbReference type="SAM" id="MobiDB-lite"/>
    </source>
</evidence>
<dbReference type="STRING" id="661399.AQJ67_24665"/>
<keyword evidence="3" id="KW-1185">Reference proteome</keyword>
<dbReference type="Pfam" id="PF19751">
    <property type="entry name" value="DUF6238"/>
    <property type="match status" value="1"/>
</dbReference>
<evidence type="ECO:0000313" key="3">
    <source>
        <dbReference type="Proteomes" id="UP000053429"/>
    </source>
</evidence>
<comment type="caution">
    <text evidence="2">The sequence shown here is derived from an EMBL/GenBank/DDBJ whole genome shotgun (WGS) entry which is preliminary data.</text>
</comment>
<dbReference type="OrthoDB" id="4180393at2"/>
<dbReference type="InterPro" id="IPR046205">
    <property type="entry name" value="DUF6238"/>
</dbReference>
<reference evidence="2 3" key="1">
    <citation type="submission" date="2015-10" db="EMBL/GenBank/DDBJ databases">
        <title>Draft genome sequence of Streptomyces caeruleatus NRRL B-24802, type strain for the species Streptomyces caeruleatus.</title>
        <authorList>
            <person name="Ruckert C."/>
            <person name="Winkler A."/>
            <person name="Kalinowski J."/>
            <person name="Kampfer P."/>
            <person name="Glaeser S."/>
        </authorList>
    </citation>
    <scope>NUCLEOTIDE SEQUENCE [LARGE SCALE GENOMIC DNA]</scope>
    <source>
        <strain evidence="2 3">NRRL B-24802</strain>
    </source>
</reference>